<dbReference type="VEuPathDB" id="TrichDB:TVAGG3_0671730"/>
<dbReference type="PANTHER" id="PTHR24180:SF45">
    <property type="entry name" value="POLY [ADP-RIBOSE] POLYMERASE TANKYRASE"/>
    <property type="match status" value="1"/>
</dbReference>
<dbReference type="EMBL" id="DS113655">
    <property type="protein sequence ID" value="EAX98990.1"/>
    <property type="molecule type" value="Genomic_DNA"/>
</dbReference>
<evidence type="ECO:0000256" key="3">
    <source>
        <dbReference type="PROSITE-ProRule" id="PRU00023"/>
    </source>
</evidence>
<keyword evidence="1" id="KW-0677">Repeat</keyword>
<keyword evidence="5" id="KW-1185">Reference proteome</keyword>
<keyword evidence="2 3" id="KW-0040">ANK repeat</keyword>
<dbReference type="InParanoid" id="A2F7Z6"/>
<dbReference type="SMART" id="SM00248">
    <property type="entry name" value="ANK"/>
    <property type="match status" value="4"/>
</dbReference>
<proteinExistence type="predicted"/>
<dbReference type="VEuPathDB" id="TrichDB:TVAG_431990"/>
<evidence type="ECO:0000313" key="4">
    <source>
        <dbReference type="EMBL" id="EAX98990.1"/>
    </source>
</evidence>
<dbReference type="SUPFAM" id="SSF48403">
    <property type="entry name" value="Ankyrin repeat"/>
    <property type="match status" value="1"/>
</dbReference>
<dbReference type="Proteomes" id="UP000001542">
    <property type="component" value="Unassembled WGS sequence"/>
</dbReference>
<dbReference type="PROSITE" id="PS50088">
    <property type="entry name" value="ANK_REPEAT"/>
    <property type="match status" value="1"/>
</dbReference>
<dbReference type="PANTHER" id="PTHR24180">
    <property type="entry name" value="CYCLIN-DEPENDENT KINASE INHIBITOR 2C-RELATED"/>
    <property type="match status" value="1"/>
</dbReference>
<name>A2F7Z6_TRIV3</name>
<evidence type="ECO:0000256" key="1">
    <source>
        <dbReference type="ARBA" id="ARBA00022737"/>
    </source>
</evidence>
<dbReference type="KEGG" id="tva:4756793"/>
<dbReference type="AlphaFoldDB" id="A2F7Z6"/>
<reference evidence="4" key="2">
    <citation type="journal article" date="2007" name="Science">
        <title>Draft genome sequence of the sexually transmitted pathogen Trichomonas vaginalis.</title>
        <authorList>
            <person name="Carlton J.M."/>
            <person name="Hirt R.P."/>
            <person name="Silva J.C."/>
            <person name="Delcher A.L."/>
            <person name="Schatz M."/>
            <person name="Zhao Q."/>
            <person name="Wortman J.R."/>
            <person name="Bidwell S.L."/>
            <person name="Alsmark U.C.M."/>
            <person name="Besteiro S."/>
            <person name="Sicheritz-Ponten T."/>
            <person name="Noel C.J."/>
            <person name="Dacks J.B."/>
            <person name="Foster P.G."/>
            <person name="Simillion C."/>
            <person name="Van de Peer Y."/>
            <person name="Miranda-Saavedra D."/>
            <person name="Barton G.J."/>
            <person name="Westrop G.D."/>
            <person name="Mueller S."/>
            <person name="Dessi D."/>
            <person name="Fiori P.L."/>
            <person name="Ren Q."/>
            <person name="Paulsen I."/>
            <person name="Zhang H."/>
            <person name="Bastida-Corcuera F.D."/>
            <person name="Simoes-Barbosa A."/>
            <person name="Brown M.T."/>
            <person name="Hayes R.D."/>
            <person name="Mukherjee M."/>
            <person name="Okumura C.Y."/>
            <person name="Schneider R."/>
            <person name="Smith A.J."/>
            <person name="Vanacova S."/>
            <person name="Villalvazo M."/>
            <person name="Haas B.J."/>
            <person name="Pertea M."/>
            <person name="Feldblyum T.V."/>
            <person name="Utterback T.R."/>
            <person name="Shu C.L."/>
            <person name="Osoegawa K."/>
            <person name="de Jong P.J."/>
            <person name="Hrdy I."/>
            <person name="Horvathova L."/>
            <person name="Zubacova Z."/>
            <person name="Dolezal P."/>
            <person name="Malik S.B."/>
            <person name="Logsdon J.M. Jr."/>
            <person name="Henze K."/>
            <person name="Gupta A."/>
            <person name="Wang C.C."/>
            <person name="Dunne R.L."/>
            <person name="Upcroft J.A."/>
            <person name="Upcroft P."/>
            <person name="White O."/>
            <person name="Salzberg S.L."/>
            <person name="Tang P."/>
            <person name="Chiu C.-H."/>
            <person name="Lee Y.-S."/>
            <person name="Embley T.M."/>
            <person name="Coombs G.H."/>
            <person name="Mottram J.C."/>
            <person name="Tachezy J."/>
            <person name="Fraser-Liggett C.M."/>
            <person name="Johnson P.J."/>
        </authorList>
    </citation>
    <scope>NUCLEOTIDE SEQUENCE [LARGE SCALE GENOMIC DNA]</scope>
    <source>
        <strain evidence="4">G3</strain>
    </source>
</reference>
<dbReference type="STRING" id="5722.A2F7Z6"/>
<dbReference type="eggNOG" id="KOG0504">
    <property type="taxonomic scope" value="Eukaryota"/>
</dbReference>
<evidence type="ECO:0000313" key="5">
    <source>
        <dbReference type="Proteomes" id="UP000001542"/>
    </source>
</evidence>
<dbReference type="SMR" id="A2F7Z6"/>
<sequence>MSSIDYEVYAKELENWYDNNDFYEMRTATELCNIFDFCNFSTRQFVSAFTIISKKFNSSEVISISQHAKIGKFENEEVAFNVLEFLSKLIHNSAINDAVSYIKNQKAHNGKNIKFLFQQYLYNPYRKNDVVMGNYQVLSKACEEGDIDTIKFAISKGLTYSISEYALINDDFKLIKHFNLLSNICARNSVEAIKYIYSKSNDFETEYEGKTILHYAALNKDVEVIKYLYSLNKVSINSVDKFQTTVLHYAALNDNVEVVKYLCSIPDIDINAKDCYDKSPLHYAVLIKNIDAVKYLCSLSGIDINAKDKCGKSAPIYAAENDNIELLNILIQL</sequence>
<evidence type="ECO:0000256" key="2">
    <source>
        <dbReference type="ARBA" id="ARBA00023043"/>
    </source>
</evidence>
<feature type="repeat" description="ANK" evidence="3">
    <location>
        <begin position="208"/>
        <end position="230"/>
    </location>
</feature>
<dbReference type="InterPro" id="IPR002110">
    <property type="entry name" value="Ankyrin_rpt"/>
</dbReference>
<accession>A2F7Z6</accession>
<gene>
    <name evidence="4" type="ORF">TVAG_431990</name>
</gene>
<dbReference type="Pfam" id="PF12796">
    <property type="entry name" value="Ank_2"/>
    <property type="match status" value="1"/>
</dbReference>
<dbReference type="OrthoDB" id="542841at2759"/>
<dbReference type="InterPro" id="IPR036770">
    <property type="entry name" value="Ankyrin_rpt-contain_sf"/>
</dbReference>
<organism evidence="4 5">
    <name type="scientific">Trichomonas vaginalis (strain ATCC PRA-98 / G3)</name>
    <dbReference type="NCBI Taxonomy" id="412133"/>
    <lineage>
        <taxon>Eukaryota</taxon>
        <taxon>Metamonada</taxon>
        <taxon>Parabasalia</taxon>
        <taxon>Trichomonadida</taxon>
        <taxon>Trichomonadidae</taxon>
        <taxon>Trichomonas</taxon>
    </lineage>
</organism>
<dbReference type="PROSITE" id="PS50297">
    <property type="entry name" value="ANK_REP_REGION"/>
    <property type="match status" value="1"/>
</dbReference>
<dbReference type="RefSeq" id="XP_001311920.1">
    <property type="nucleotide sequence ID" value="XM_001311919.1"/>
</dbReference>
<reference evidence="4" key="1">
    <citation type="submission" date="2006-10" db="EMBL/GenBank/DDBJ databases">
        <authorList>
            <person name="Amadeo P."/>
            <person name="Zhao Q."/>
            <person name="Wortman J."/>
            <person name="Fraser-Liggett C."/>
            <person name="Carlton J."/>
        </authorList>
    </citation>
    <scope>NUCLEOTIDE SEQUENCE</scope>
    <source>
        <strain evidence="4">G3</strain>
    </source>
</reference>
<dbReference type="Pfam" id="PF13637">
    <property type="entry name" value="Ank_4"/>
    <property type="match status" value="1"/>
</dbReference>
<dbReference type="InterPro" id="IPR051637">
    <property type="entry name" value="Ank_repeat_dom-contain_49"/>
</dbReference>
<protein>
    <submittedName>
        <fullName evidence="4">Ankyrin repeat protein, putative</fullName>
    </submittedName>
</protein>
<dbReference type="Gene3D" id="1.25.40.20">
    <property type="entry name" value="Ankyrin repeat-containing domain"/>
    <property type="match status" value="1"/>
</dbReference>